<dbReference type="SUPFAM" id="SSF49899">
    <property type="entry name" value="Concanavalin A-like lectins/glucanases"/>
    <property type="match status" value="1"/>
</dbReference>
<dbReference type="OrthoDB" id="227469at2"/>
<keyword evidence="7" id="KW-1185">Reference proteome</keyword>
<dbReference type="STRING" id="756272.Plabr_3946"/>
<evidence type="ECO:0000259" key="4">
    <source>
        <dbReference type="SMART" id="SM00282"/>
    </source>
</evidence>
<protein>
    <submittedName>
        <fullName evidence="6">Laminin G sub domain 2</fullName>
    </submittedName>
</protein>
<evidence type="ECO:0000256" key="2">
    <source>
        <dbReference type="ARBA" id="ARBA00023157"/>
    </source>
</evidence>
<keyword evidence="2" id="KW-1015">Disulfide bond</keyword>
<dbReference type="InterPro" id="IPR036278">
    <property type="entry name" value="Sialidase_sf"/>
</dbReference>
<dbReference type="Pfam" id="PF13088">
    <property type="entry name" value="BNR_2"/>
    <property type="match status" value="1"/>
</dbReference>
<sequence>MFLRYAFASVLLGLCCCSPLRAESPDSRVVTLSFDESQIADNLEPHGGNPEEVDGPYGKAVEFDGNILLEWNVAKQPLDSTQPFTVSLWFAPYRLDRGQQMLIGKNRYSQNEREWGVMIDDDGQLRLYVRQGGWKTIESNTELQSGRWYQLNVVRRNDSMELWLNGERAGSLKLSQPLASTSAPVTLGGILDDGRLRQTFVGAIDEVKFYNTALSVADLKSEYTPVERLQKIPEFVQPFMLWDEKTPLGTADELEELQDVKFHVIKKWDRPADGYTFLHGVALSWHKGRLFASIGHNKGAENTVTEEAQYRVSDDGGRTWSELRVIDAGEEPNLAVSHGVFHSHNGQLWAFHGAYSGKMENIHTRAYRLDETTGSWEKLGTVIENGFWPMNQPQPLPNGSWIVPGIAAGPYSNGKVFPAAVAISHGDDFTQWDYIEIPTADNVRRMWGESALFVDDQNVINIARYGGEATALAAVSNDQGRTWTASHNSNLPMATSKPAAGTLSTGQHYLVCTTARNNGGKRTPLTIAVTKPGETKFSKVFVIRRSLHADQPGESAERLSLSYPCATEHNGRLYVGYSNNGGRHANLNSAEMAIIPVEQLSAE</sequence>
<dbReference type="SMART" id="SM00560">
    <property type="entry name" value="LamGL"/>
    <property type="match status" value="1"/>
</dbReference>
<proteinExistence type="predicted"/>
<dbReference type="CDD" id="cd00110">
    <property type="entry name" value="LamG"/>
    <property type="match status" value="1"/>
</dbReference>
<dbReference type="InterPro" id="IPR001791">
    <property type="entry name" value="Laminin_G"/>
</dbReference>
<dbReference type="Gene3D" id="2.120.10.10">
    <property type="match status" value="1"/>
</dbReference>
<evidence type="ECO:0000313" key="7">
    <source>
        <dbReference type="Proteomes" id="UP000006860"/>
    </source>
</evidence>
<dbReference type="InterPro" id="IPR011040">
    <property type="entry name" value="Sialidase"/>
</dbReference>
<dbReference type="CDD" id="cd15482">
    <property type="entry name" value="Sialidase_non-viral"/>
    <property type="match status" value="1"/>
</dbReference>
<evidence type="ECO:0000256" key="1">
    <source>
        <dbReference type="ARBA" id="ARBA00022729"/>
    </source>
</evidence>
<dbReference type="SUPFAM" id="SSF50939">
    <property type="entry name" value="Sialidases"/>
    <property type="match status" value="1"/>
</dbReference>
<name>F0SFR6_RUBBR</name>
<dbReference type="PANTHER" id="PTHR43752">
    <property type="entry name" value="BNR/ASP-BOX REPEAT FAMILY PROTEIN"/>
    <property type="match status" value="1"/>
</dbReference>
<evidence type="ECO:0000259" key="5">
    <source>
        <dbReference type="SMART" id="SM00560"/>
    </source>
</evidence>
<dbReference type="RefSeq" id="WP_013630240.1">
    <property type="nucleotide sequence ID" value="NC_015174.1"/>
</dbReference>
<dbReference type="InterPro" id="IPR013320">
    <property type="entry name" value="ConA-like_dom_sf"/>
</dbReference>
<dbReference type="Gene3D" id="2.60.120.200">
    <property type="match status" value="1"/>
</dbReference>
<feature type="signal peptide" evidence="3">
    <location>
        <begin position="1"/>
        <end position="22"/>
    </location>
</feature>
<feature type="chain" id="PRO_5003260423" evidence="3">
    <location>
        <begin position="23"/>
        <end position="603"/>
    </location>
</feature>
<evidence type="ECO:0000256" key="3">
    <source>
        <dbReference type="SAM" id="SignalP"/>
    </source>
</evidence>
<dbReference type="eggNOG" id="COG4409">
    <property type="taxonomic scope" value="Bacteria"/>
</dbReference>
<dbReference type="Pfam" id="PF13385">
    <property type="entry name" value="Laminin_G_3"/>
    <property type="match status" value="1"/>
</dbReference>
<organism evidence="6 7">
    <name type="scientific">Rubinisphaera brasiliensis (strain ATCC 49424 / DSM 5305 / JCM 21570 / IAM 15109 / NBRC 103401 / IFAM 1448)</name>
    <name type="common">Planctomyces brasiliensis</name>
    <dbReference type="NCBI Taxonomy" id="756272"/>
    <lineage>
        <taxon>Bacteria</taxon>
        <taxon>Pseudomonadati</taxon>
        <taxon>Planctomycetota</taxon>
        <taxon>Planctomycetia</taxon>
        <taxon>Planctomycetales</taxon>
        <taxon>Planctomycetaceae</taxon>
        <taxon>Rubinisphaera</taxon>
    </lineage>
</organism>
<dbReference type="PANTHER" id="PTHR43752:SF2">
    <property type="entry name" value="BNR_ASP-BOX REPEAT FAMILY PROTEIN"/>
    <property type="match status" value="1"/>
</dbReference>
<dbReference type="HOGENOM" id="CLU_460693_0_0_0"/>
<accession>F0SFR6</accession>
<dbReference type="SMART" id="SM00282">
    <property type="entry name" value="LamG"/>
    <property type="match status" value="1"/>
</dbReference>
<dbReference type="EMBL" id="CP002546">
    <property type="protein sequence ID" value="ADY61523.1"/>
    <property type="molecule type" value="Genomic_DNA"/>
</dbReference>
<feature type="domain" description="Laminin G" evidence="4">
    <location>
        <begin position="82"/>
        <end position="212"/>
    </location>
</feature>
<feature type="domain" description="LamG-like jellyroll fold" evidence="5">
    <location>
        <begin position="82"/>
        <end position="217"/>
    </location>
</feature>
<gene>
    <name evidence="6" type="ordered locus">Plabr_3946</name>
</gene>
<dbReference type="KEGG" id="pbs:Plabr_3946"/>
<keyword evidence="1 3" id="KW-0732">Signal</keyword>
<dbReference type="Proteomes" id="UP000006860">
    <property type="component" value="Chromosome"/>
</dbReference>
<reference evidence="7" key="1">
    <citation type="submission" date="2011-02" db="EMBL/GenBank/DDBJ databases">
        <title>The complete genome of Planctomyces brasiliensis DSM 5305.</title>
        <authorList>
            <person name="Lucas S."/>
            <person name="Copeland A."/>
            <person name="Lapidus A."/>
            <person name="Bruce D."/>
            <person name="Goodwin L."/>
            <person name="Pitluck S."/>
            <person name="Kyrpides N."/>
            <person name="Mavromatis K."/>
            <person name="Pagani I."/>
            <person name="Ivanova N."/>
            <person name="Ovchinnikova G."/>
            <person name="Lu M."/>
            <person name="Detter J.C."/>
            <person name="Han C."/>
            <person name="Land M."/>
            <person name="Hauser L."/>
            <person name="Markowitz V."/>
            <person name="Cheng J.-F."/>
            <person name="Hugenholtz P."/>
            <person name="Woyke T."/>
            <person name="Wu D."/>
            <person name="Tindall B."/>
            <person name="Pomrenke H.G."/>
            <person name="Brambilla E."/>
            <person name="Klenk H.-P."/>
            <person name="Eisen J.A."/>
        </authorList>
    </citation>
    <scope>NUCLEOTIDE SEQUENCE [LARGE SCALE GENOMIC DNA]</scope>
    <source>
        <strain evidence="7">ATCC 49424 / DSM 5305 / JCM 21570 / NBRC 103401 / IFAM 1448</strain>
    </source>
</reference>
<dbReference type="AlphaFoldDB" id="F0SFR6"/>
<evidence type="ECO:0000313" key="6">
    <source>
        <dbReference type="EMBL" id="ADY61523.1"/>
    </source>
</evidence>
<dbReference type="InterPro" id="IPR006558">
    <property type="entry name" value="LamG-like"/>
</dbReference>